<protein>
    <submittedName>
        <fullName evidence="1">Uncharacterized protein</fullName>
    </submittedName>
</protein>
<dbReference type="GeneID" id="65101723"/>
<organism evidence="1 2">
    <name type="scientific">Spodoptera exempta nucleopolyhedrovirus</name>
    <dbReference type="NCBI Taxonomy" id="1242863"/>
    <lineage>
        <taxon>Viruses</taxon>
        <taxon>Viruses incertae sedis</taxon>
        <taxon>Naldaviricetes</taxon>
        <taxon>Lefavirales</taxon>
        <taxon>Baculoviridae</taxon>
        <taxon>Alphabaculovirus</taxon>
        <taxon>Alphabaculovirus spexemptae</taxon>
    </lineage>
</organism>
<dbReference type="InterPro" id="IPR003225">
    <property type="entry name" value="DUF325"/>
</dbReference>
<dbReference type="KEGG" id="vg:65101723"/>
<dbReference type="RefSeq" id="YP_010086443.1">
    <property type="nucleotide sequence ID" value="NC_055455.1"/>
</dbReference>
<evidence type="ECO:0000313" key="1">
    <source>
        <dbReference type="EMBL" id="QAT90311.1"/>
    </source>
</evidence>
<accession>A0A410S7K9</accession>
<name>A0A410S7K9_9ABAC</name>
<keyword evidence="2" id="KW-1185">Reference proteome</keyword>
<dbReference type="Proteomes" id="UP000503509">
    <property type="component" value="Genome"/>
</dbReference>
<sequence>MNDKLVTSLMKMCDDQIKLLLEQLRDFVGSNITENDYLGLGYTSREAFIDDVVSAMIYIHLNSNREKTIIRNENEPNENTLNARKIVSIKQFVCKRCGTINNFNSNDALESTATNDIDEKSDDIQKIIKNEPSRKKEAILFISKWTIFKLLTELFLYARCWFWGKCERPWYILWNRRAVKSK</sequence>
<evidence type="ECO:0000313" key="2">
    <source>
        <dbReference type="Proteomes" id="UP000503509"/>
    </source>
</evidence>
<reference evidence="1 2" key="1">
    <citation type="submission" date="2018-08" db="EMBL/GenBank/DDBJ databases">
        <title>Sequence analysis of the African armyworm, Spodoptera exempta nucleopolyhedrovirus.</title>
        <authorList>
            <person name="Escasa S.R."/>
            <person name="Mowery J.D."/>
            <person name="Bauchan G.R."/>
            <person name="Harrison R.L."/>
            <person name="Cory J.S."/>
        </authorList>
    </citation>
    <scope>NUCLEOTIDE SEQUENCE [LARGE SCALE GENOMIC DNA]</scope>
    <source>
        <strain evidence="1 2">244.1</strain>
    </source>
</reference>
<proteinExistence type="predicted"/>
<dbReference type="Pfam" id="PF03804">
    <property type="entry name" value="DUF325"/>
    <property type="match status" value="1"/>
</dbReference>
<dbReference type="EMBL" id="MH717816">
    <property type="protein sequence ID" value="QAT90311.1"/>
    <property type="molecule type" value="Genomic_DNA"/>
</dbReference>